<proteinExistence type="predicted"/>
<reference evidence="6" key="1">
    <citation type="submission" date="2021-02" db="EMBL/GenBank/DDBJ databases">
        <authorList>
            <person name="Palmer J.M."/>
        </authorList>
    </citation>
    <scope>NUCLEOTIDE SEQUENCE</scope>
    <source>
        <strain evidence="6">SCRP734</strain>
    </source>
</reference>
<dbReference type="GO" id="GO:0003723">
    <property type="term" value="F:RNA binding"/>
    <property type="evidence" value="ECO:0007669"/>
    <property type="project" value="UniProtKB-UniRule"/>
</dbReference>
<evidence type="ECO:0000313" key="6">
    <source>
        <dbReference type="EMBL" id="KAG7377746.1"/>
    </source>
</evidence>
<dbReference type="InterPro" id="IPR006630">
    <property type="entry name" value="La_HTH"/>
</dbReference>
<comment type="caution">
    <text evidence="6">The sequence shown here is derived from an EMBL/GenBank/DDBJ whole genome shotgun (WGS) entry which is preliminary data.</text>
</comment>
<evidence type="ECO:0000259" key="4">
    <source>
        <dbReference type="PROSITE" id="PS50102"/>
    </source>
</evidence>
<organism evidence="6 7">
    <name type="scientific">Phytophthora pseudosyringae</name>
    <dbReference type="NCBI Taxonomy" id="221518"/>
    <lineage>
        <taxon>Eukaryota</taxon>
        <taxon>Sar</taxon>
        <taxon>Stramenopiles</taxon>
        <taxon>Oomycota</taxon>
        <taxon>Peronosporomycetes</taxon>
        <taxon>Peronosporales</taxon>
        <taxon>Peronosporaceae</taxon>
        <taxon>Phytophthora</taxon>
    </lineage>
</organism>
<evidence type="ECO:0000256" key="2">
    <source>
        <dbReference type="PROSITE-ProRule" id="PRU00332"/>
    </source>
</evidence>
<feature type="compositionally biased region" description="Acidic residues" evidence="3">
    <location>
        <begin position="249"/>
        <end position="266"/>
    </location>
</feature>
<feature type="region of interest" description="Disordered" evidence="3">
    <location>
        <begin position="189"/>
        <end position="274"/>
    </location>
</feature>
<dbReference type="CDD" id="cd07323">
    <property type="entry name" value="LAM"/>
    <property type="match status" value="1"/>
</dbReference>
<keyword evidence="1 2" id="KW-0694">RNA-binding</keyword>
<dbReference type="PROSITE" id="PS50961">
    <property type="entry name" value="HTH_LA"/>
    <property type="match status" value="1"/>
</dbReference>
<feature type="domain" description="HTH La-type RNA-binding" evidence="5">
    <location>
        <begin position="4"/>
        <end position="94"/>
    </location>
</feature>
<dbReference type="InterPro" id="IPR045180">
    <property type="entry name" value="La_dom_prot"/>
</dbReference>
<dbReference type="PANTHER" id="PTHR22792">
    <property type="entry name" value="LUPUS LA PROTEIN-RELATED"/>
    <property type="match status" value="1"/>
</dbReference>
<evidence type="ECO:0000256" key="1">
    <source>
        <dbReference type="ARBA" id="ARBA00022884"/>
    </source>
</evidence>
<dbReference type="EMBL" id="JAGDFM010000487">
    <property type="protein sequence ID" value="KAG7377746.1"/>
    <property type="molecule type" value="Genomic_DNA"/>
</dbReference>
<name>A0A8T1V9V8_9STRA</name>
<dbReference type="OrthoDB" id="439993at2759"/>
<gene>
    <name evidence="6" type="primary">LARP7</name>
    <name evidence="6" type="ORF">PHYPSEUDO_011058</name>
</gene>
<sequence length="274" mass="30444">MEARPAGKSQRKRLQRQLEFYLSESNLRQDKFLQQAMDEQGFVPVRVLLSFNKLKSLKATERMILDEADKSSSIRVDRAHSCIAPKAVPVTGQDREADTRTIYIDSFSATDDHDSLRRAFAKFGKVNLVSLPRFPQSKKFKGFGFVEFSEQSAADKAAVTSSGPDLYGIRVMSKTRWLEMKEQLKLRLSRADSHPDADVAAGSASDKAENANAPENSKAEDSVSTNAATGKKKKRRRKPETGGHIHFGDDEDGEEGPTGCDSDDNQEATKKQKT</sequence>
<dbReference type="PROSITE" id="PS50102">
    <property type="entry name" value="RRM"/>
    <property type="match status" value="1"/>
</dbReference>
<dbReference type="InterPro" id="IPR000504">
    <property type="entry name" value="RRM_dom"/>
</dbReference>
<dbReference type="Proteomes" id="UP000694044">
    <property type="component" value="Unassembled WGS sequence"/>
</dbReference>
<dbReference type="PANTHER" id="PTHR22792:SF62">
    <property type="entry name" value="LA-RELATED PROTEIN 7"/>
    <property type="match status" value="1"/>
</dbReference>
<dbReference type="AlphaFoldDB" id="A0A8T1V9V8"/>
<dbReference type="Pfam" id="PF00076">
    <property type="entry name" value="RRM_1"/>
    <property type="match status" value="1"/>
</dbReference>
<feature type="compositionally biased region" description="Basic and acidic residues" evidence="3">
    <location>
        <begin position="239"/>
        <end position="248"/>
    </location>
</feature>
<accession>A0A8T1V9V8</accession>
<dbReference type="SMART" id="SM00360">
    <property type="entry name" value="RRM"/>
    <property type="match status" value="1"/>
</dbReference>
<protein>
    <submittedName>
        <fullName evidence="6">La- protein 7</fullName>
    </submittedName>
</protein>
<dbReference type="Pfam" id="PF05383">
    <property type="entry name" value="La"/>
    <property type="match status" value="1"/>
</dbReference>
<evidence type="ECO:0000259" key="5">
    <source>
        <dbReference type="PROSITE" id="PS50961"/>
    </source>
</evidence>
<dbReference type="SMART" id="SM00715">
    <property type="entry name" value="LA"/>
    <property type="match status" value="1"/>
</dbReference>
<evidence type="ECO:0000313" key="7">
    <source>
        <dbReference type="Proteomes" id="UP000694044"/>
    </source>
</evidence>
<keyword evidence="7" id="KW-1185">Reference proteome</keyword>
<evidence type="ECO:0000256" key="3">
    <source>
        <dbReference type="SAM" id="MobiDB-lite"/>
    </source>
</evidence>
<feature type="domain" description="RRM" evidence="4">
    <location>
        <begin position="100"/>
        <end position="191"/>
    </location>
</feature>